<dbReference type="Proteomes" id="UP001255856">
    <property type="component" value="Unassembled WGS sequence"/>
</dbReference>
<dbReference type="Gene3D" id="2.30.42.10">
    <property type="match status" value="1"/>
</dbReference>
<dbReference type="SUPFAM" id="SSF50156">
    <property type="entry name" value="PDZ domain-like"/>
    <property type="match status" value="1"/>
</dbReference>
<keyword evidence="3" id="KW-1185">Reference proteome</keyword>
<dbReference type="AlphaFoldDB" id="A0AAD9MNT6"/>
<comment type="caution">
    <text evidence="2">The sequence shown here is derived from an EMBL/GenBank/DDBJ whole genome shotgun (WGS) entry which is preliminary data.</text>
</comment>
<evidence type="ECO:0008006" key="4">
    <source>
        <dbReference type="Google" id="ProtNLM"/>
    </source>
</evidence>
<evidence type="ECO:0000313" key="3">
    <source>
        <dbReference type="Proteomes" id="UP001255856"/>
    </source>
</evidence>
<dbReference type="EMBL" id="JASFZW010000002">
    <property type="protein sequence ID" value="KAK2079546.1"/>
    <property type="molecule type" value="Genomic_DNA"/>
</dbReference>
<sequence length="107" mass="10394">MGVLDNDLKELAGQQERGLHQLHAATATPATTPPAPAPLRQASPAFATVLAVVSGSPAAAGGLAVGDEVRRFGPVVAAEGSGDAAAALRALAAALPLLGRPARGGDG</sequence>
<organism evidence="2 3">
    <name type="scientific">Prototheca wickerhamii</name>
    <dbReference type="NCBI Taxonomy" id="3111"/>
    <lineage>
        <taxon>Eukaryota</taxon>
        <taxon>Viridiplantae</taxon>
        <taxon>Chlorophyta</taxon>
        <taxon>core chlorophytes</taxon>
        <taxon>Trebouxiophyceae</taxon>
        <taxon>Chlorellales</taxon>
        <taxon>Chlorellaceae</taxon>
        <taxon>Prototheca</taxon>
    </lineage>
</organism>
<proteinExistence type="predicted"/>
<accession>A0AAD9MNT6</accession>
<name>A0AAD9MNT6_PROWI</name>
<evidence type="ECO:0000313" key="2">
    <source>
        <dbReference type="EMBL" id="KAK2079546.1"/>
    </source>
</evidence>
<dbReference type="InterPro" id="IPR036034">
    <property type="entry name" value="PDZ_sf"/>
</dbReference>
<gene>
    <name evidence="2" type="ORF">QBZ16_001940</name>
</gene>
<protein>
    <recommendedName>
        <fullName evidence="4">PDZ domain-containing protein</fullName>
    </recommendedName>
</protein>
<feature type="compositionally biased region" description="Basic and acidic residues" evidence="1">
    <location>
        <begin position="1"/>
        <end position="10"/>
    </location>
</feature>
<feature type="region of interest" description="Disordered" evidence="1">
    <location>
        <begin position="1"/>
        <end position="40"/>
    </location>
</feature>
<evidence type="ECO:0000256" key="1">
    <source>
        <dbReference type="SAM" id="MobiDB-lite"/>
    </source>
</evidence>
<reference evidence="2" key="1">
    <citation type="submission" date="2021-01" db="EMBL/GenBank/DDBJ databases">
        <authorList>
            <person name="Eckstrom K.M.E."/>
        </authorList>
    </citation>
    <scope>NUCLEOTIDE SEQUENCE</scope>
    <source>
        <strain evidence="2">UVCC 0001</strain>
    </source>
</reference>